<dbReference type="GO" id="GO:0005829">
    <property type="term" value="C:cytosol"/>
    <property type="evidence" value="ECO:0007669"/>
    <property type="project" value="TreeGrafter"/>
</dbReference>
<dbReference type="Gene3D" id="3.30.1240.10">
    <property type="match status" value="1"/>
</dbReference>
<protein>
    <recommendedName>
        <fullName evidence="3">Hydrolase</fullName>
    </recommendedName>
</protein>
<organism evidence="1 2">
    <name type="scientific">Streptococcus thermophilus M17PTZA496</name>
    <dbReference type="NCBI Taxonomy" id="1433289"/>
    <lineage>
        <taxon>Bacteria</taxon>
        <taxon>Bacillati</taxon>
        <taxon>Bacillota</taxon>
        <taxon>Bacilli</taxon>
        <taxon>Lactobacillales</taxon>
        <taxon>Streptococcaceae</taxon>
        <taxon>Streptococcus</taxon>
    </lineage>
</organism>
<proteinExistence type="predicted"/>
<dbReference type="PROSITE" id="PS01229">
    <property type="entry name" value="COF_2"/>
    <property type="match status" value="1"/>
</dbReference>
<dbReference type="PATRIC" id="fig|1433289.7.peg.1244"/>
<dbReference type="InterPro" id="IPR023214">
    <property type="entry name" value="HAD_sf"/>
</dbReference>
<evidence type="ECO:0000313" key="1">
    <source>
        <dbReference type="EMBL" id="ETW89591.1"/>
    </source>
</evidence>
<dbReference type="HOGENOM" id="CLU_044146_8_0_9"/>
<dbReference type="GO" id="GO:0000287">
    <property type="term" value="F:magnesium ion binding"/>
    <property type="evidence" value="ECO:0007669"/>
    <property type="project" value="TreeGrafter"/>
</dbReference>
<dbReference type="RefSeq" id="WP_171815036.1">
    <property type="nucleotide sequence ID" value="NZ_CM002372.1"/>
</dbReference>
<dbReference type="EMBL" id="AZJT01000046">
    <property type="protein sequence ID" value="ETW89591.1"/>
    <property type="molecule type" value="Genomic_DNA"/>
</dbReference>
<dbReference type="Proteomes" id="UP000024559">
    <property type="component" value="Chromosome"/>
</dbReference>
<sequence length="131" mass="14648">MNELEDLDDDFIKITMLLCPEEANQVSQAFNRDFDGNLVAVPSGFGAIDFIQKGMHKAWGLKQLLNHWELNEANIMAFGDGDNDIELLRMASHSYAMENASPALLQVADQVAPHHKDQGVLTILEDYLGLY</sequence>
<dbReference type="PANTHER" id="PTHR10000:SF53">
    <property type="entry name" value="5-AMINO-6-(5-PHOSPHO-D-RIBITYLAMINO)URACIL PHOSPHATASE YBJI-RELATED"/>
    <property type="match status" value="1"/>
</dbReference>
<reference evidence="2" key="1">
    <citation type="submission" date="2013-12" db="EMBL/GenBank/DDBJ databases">
        <title>Genome sequences of Streptococcus thermophilus strains MTH17CL396 and M17PTZA496 isolated from Fontina cheese in Valle d'Aosta region (Italy).</title>
        <authorList>
            <person name="Treu L."/>
            <person name="Giacomini A."/>
            <person name="Corich V."/>
            <person name="Vendramin V."/>
            <person name="Bovo B."/>
        </authorList>
    </citation>
    <scope>NUCLEOTIDE SEQUENCE [LARGE SCALE GENOMIC DNA]</scope>
    <source>
        <strain evidence="2">M17PTZA496</strain>
    </source>
</reference>
<dbReference type="SUPFAM" id="SSF56784">
    <property type="entry name" value="HAD-like"/>
    <property type="match status" value="1"/>
</dbReference>
<evidence type="ECO:0008006" key="3">
    <source>
        <dbReference type="Google" id="ProtNLM"/>
    </source>
</evidence>
<comment type="caution">
    <text evidence="1">The sequence shown here is derived from an EMBL/GenBank/DDBJ whole genome shotgun (WGS) entry which is preliminary data.</text>
</comment>
<dbReference type="AlphaFoldDB" id="A0A0E2Q3U4"/>
<dbReference type="GO" id="GO:0016791">
    <property type="term" value="F:phosphatase activity"/>
    <property type="evidence" value="ECO:0007669"/>
    <property type="project" value="TreeGrafter"/>
</dbReference>
<dbReference type="InterPro" id="IPR036412">
    <property type="entry name" value="HAD-like_sf"/>
</dbReference>
<accession>A0A0E2Q3U4</accession>
<dbReference type="PANTHER" id="PTHR10000">
    <property type="entry name" value="PHOSPHOSERINE PHOSPHATASE"/>
    <property type="match status" value="1"/>
</dbReference>
<name>A0A0E2Q3U4_STRTR</name>
<dbReference type="Pfam" id="PF08282">
    <property type="entry name" value="Hydrolase_3"/>
    <property type="match status" value="1"/>
</dbReference>
<gene>
    <name evidence="1" type="ORF">X841_06070</name>
</gene>
<evidence type="ECO:0000313" key="2">
    <source>
        <dbReference type="Proteomes" id="UP000024559"/>
    </source>
</evidence>
<dbReference type="Gene3D" id="3.40.50.1000">
    <property type="entry name" value="HAD superfamily/HAD-like"/>
    <property type="match status" value="1"/>
</dbReference>